<evidence type="ECO:0000256" key="1">
    <source>
        <dbReference type="SAM" id="MobiDB-lite"/>
    </source>
</evidence>
<protein>
    <submittedName>
        <fullName evidence="2">Uncharacterized protein</fullName>
    </submittedName>
</protein>
<dbReference type="InParanoid" id="A0A4S2N4I0"/>
<feature type="region of interest" description="Disordered" evidence="1">
    <location>
        <begin position="449"/>
        <end position="492"/>
    </location>
</feature>
<dbReference type="EMBL" id="ML220113">
    <property type="protein sequence ID" value="TGZ84091.1"/>
    <property type="molecule type" value="Genomic_DNA"/>
</dbReference>
<dbReference type="InterPro" id="IPR031355">
    <property type="entry name" value="YBL010C/LAA2-like"/>
</dbReference>
<feature type="compositionally biased region" description="Polar residues" evidence="1">
    <location>
        <begin position="201"/>
        <end position="214"/>
    </location>
</feature>
<dbReference type="PANTHER" id="PTHR38698:SF1">
    <property type="entry name" value="FUNGAL PROTEIN"/>
    <property type="match status" value="1"/>
</dbReference>
<proteinExistence type="predicted"/>
<dbReference type="Proteomes" id="UP000298138">
    <property type="component" value="Unassembled WGS sequence"/>
</dbReference>
<reference evidence="2 3" key="1">
    <citation type="submission" date="2019-04" db="EMBL/GenBank/DDBJ databases">
        <title>Comparative genomics and transcriptomics to analyze fruiting body development in filamentous ascomycetes.</title>
        <authorList>
            <consortium name="DOE Joint Genome Institute"/>
            <person name="Lutkenhaus R."/>
            <person name="Traeger S."/>
            <person name="Breuer J."/>
            <person name="Kuo A."/>
            <person name="Lipzen A."/>
            <person name="Pangilinan J."/>
            <person name="Dilworth D."/>
            <person name="Sandor L."/>
            <person name="Poggeler S."/>
            <person name="Barry K."/>
            <person name="Grigoriev I.V."/>
            <person name="Nowrousian M."/>
        </authorList>
    </citation>
    <scope>NUCLEOTIDE SEQUENCE [LARGE SCALE GENOMIC DNA]</scope>
    <source>
        <strain evidence="2 3">CBS 389.68</strain>
    </source>
</reference>
<feature type="compositionally biased region" description="Pro residues" evidence="1">
    <location>
        <begin position="337"/>
        <end position="347"/>
    </location>
</feature>
<name>A0A4S2N4I0_9PEZI</name>
<dbReference type="AlphaFoldDB" id="A0A4S2N4I0"/>
<feature type="compositionally biased region" description="Basic and acidic residues" evidence="1">
    <location>
        <begin position="230"/>
        <end position="245"/>
    </location>
</feature>
<feature type="compositionally biased region" description="Polar residues" evidence="1">
    <location>
        <begin position="1"/>
        <end position="10"/>
    </location>
</feature>
<feature type="compositionally biased region" description="Low complexity" evidence="1">
    <location>
        <begin position="460"/>
        <end position="475"/>
    </location>
</feature>
<feature type="compositionally biased region" description="Basic and acidic residues" evidence="1">
    <location>
        <begin position="84"/>
        <end position="113"/>
    </location>
</feature>
<sequence length="570" mass="61968">MAESSGQQLDKPSEFSASPPEPRSGYESSNDEHFSDAHENPGEQISSPSDALPEATGSSIAELSPEPPATTSPEETDSPIIVKWNEKQDKIRPKVKGEKQRIERLVQQHRDRSTSPSVSPSSRRKVSGAGPPLESDTFSDIHSPSDGPSPCPSPRFAKGSLSPANSRPPSRPRSPVQPSPNSLSPEIALPTPLGLDDISVQLPTESLEQATETTNEIKEPEEPLAVLSEEASKKTLDIDAEERPSEAVVENTADSFDFGPERNTDARAEGGGKEEDDGVGVESGHKEENDGFGDDGFGDDDFDDFGETTEGNFDDFDGFEEADPTASFPSTETVQPEPQPQPIPSIPEIPVSILDFGVENELGDALSNAMEKMFPSGAEQKQEPSTVDGRPFLTERSHSLWNQLCAPPPLQPPNWKVSRIRRLFLVSLGVPVDLDEILPAETKQKKLVLPSMHLDRNSMDSRSSSPSGNSRSQSGTGSKENDGDQSKGKPGTLDFSSARILCSTSDVALSHFTVEELQEHIRQLKDMTQIAGENLTYWLQKRNSAQGDKEMFETVIESLVGYARKKRQNG</sequence>
<feature type="compositionally biased region" description="Acidic residues" evidence="1">
    <location>
        <begin position="290"/>
        <end position="323"/>
    </location>
</feature>
<keyword evidence="3" id="KW-1185">Reference proteome</keyword>
<accession>A0A4S2N4I0</accession>
<gene>
    <name evidence="2" type="ORF">EX30DRAFT_346780</name>
</gene>
<dbReference type="OrthoDB" id="5378975at2759"/>
<dbReference type="PANTHER" id="PTHR38698">
    <property type="entry name" value="EXPRESSED PROTEIN"/>
    <property type="match status" value="1"/>
</dbReference>
<evidence type="ECO:0000313" key="2">
    <source>
        <dbReference type="EMBL" id="TGZ84091.1"/>
    </source>
</evidence>
<organism evidence="2 3">
    <name type="scientific">Ascodesmis nigricans</name>
    <dbReference type="NCBI Taxonomy" id="341454"/>
    <lineage>
        <taxon>Eukaryota</taxon>
        <taxon>Fungi</taxon>
        <taxon>Dikarya</taxon>
        <taxon>Ascomycota</taxon>
        <taxon>Pezizomycotina</taxon>
        <taxon>Pezizomycetes</taxon>
        <taxon>Pezizales</taxon>
        <taxon>Ascodesmidaceae</taxon>
        <taxon>Ascodesmis</taxon>
    </lineage>
</organism>
<feature type="compositionally biased region" description="Basic and acidic residues" evidence="1">
    <location>
        <begin position="30"/>
        <end position="41"/>
    </location>
</feature>
<dbReference type="STRING" id="341454.A0A4S2N4I0"/>
<feature type="compositionally biased region" description="Pro residues" evidence="1">
    <location>
        <begin position="169"/>
        <end position="178"/>
    </location>
</feature>
<feature type="compositionally biased region" description="Basic and acidic residues" evidence="1">
    <location>
        <begin position="259"/>
        <end position="273"/>
    </location>
</feature>
<evidence type="ECO:0000313" key="3">
    <source>
        <dbReference type="Proteomes" id="UP000298138"/>
    </source>
</evidence>
<dbReference type="Pfam" id="PF17104">
    <property type="entry name" value="YBL010C_LAA2"/>
    <property type="match status" value="1"/>
</dbReference>
<feature type="region of interest" description="Disordered" evidence="1">
    <location>
        <begin position="1"/>
        <end position="348"/>
    </location>
</feature>